<comment type="caution">
    <text evidence="2">The sequence shown here is derived from an EMBL/GenBank/DDBJ whole genome shotgun (WGS) entry which is preliminary data.</text>
</comment>
<accession>A0A9X3ES12</accession>
<organism evidence="2 3">
    <name type="scientific">Nannocystis pusilla</name>
    <dbReference type="NCBI Taxonomy" id="889268"/>
    <lineage>
        <taxon>Bacteria</taxon>
        <taxon>Pseudomonadati</taxon>
        <taxon>Myxococcota</taxon>
        <taxon>Polyangia</taxon>
        <taxon>Nannocystales</taxon>
        <taxon>Nannocystaceae</taxon>
        <taxon>Nannocystis</taxon>
    </lineage>
</organism>
<dbReference type="InterPro" id="IPR036034">
    <property type="entry name" value="PDZ_sf"/>
</dbReference>
<dbReference type="SUPFAM" id="SSF50156">
    <property type="entry name" value="PDZ domain-like"/>
    <property type="match status" value="1"/>
</dbReference>
<evidence type="ECO:0000313" key="3">
    <source>
        <dbReference type="Proteomes" id="UP001150924"/>
    </source>
</evidence>
<dbReference type="AlphaFoldDB" id="A0A9X3ES12"/>
<evidence type="ECO:0008006" key="4">
    <source>
        <dbReference type="Google" id="ProtNLM"/>
    </source>
</evidence>
<proteinExistence type="predicted"/>
<evidence type="ECO:0000313" key="2">
    <source>
        <dbReference type="EMBL" id="MCY1008855.1"/>
    </source>
</evidence>
<feature type="region of interest" description="Disordered" evidence="1">
    <location>
        <begin position="1"/>
        <end position="51"/>
    </location>
</feature>
<dbReference type="Proteomes" id="UP001150924">
    <property type="component" value="Unassembled WGS sequence"/>
</dbReference>
<sequence length="184" mass="19704">MPHGADDPHQARDGPARAAAPADGRADRHRPPAGRRARARPGPHKPRLAIPDGAVRCAEPGRCVVDLGFYQTLRYNPSLLANEAHILPSIKDGQPRGLKFYGIRPGSLPGLLGLKNGDLLTRLNGVPIDREGGPSIAEAVVRIIGDRDQPIIRMSIERKGQPMELAIDVAALQDAAPQPMPMPS</sequence>
<feature type="compositionally biased region" description="Basic and acidic residues" evidence="1">
    <location>
        <begin position="1"/>
        <end position="15"/>
    </location>
</feature>
<feature type="compositionally biased region" description="Basic residues" evidence="1">
    <location>
        <begin position="31"/>
        <end position="47"/>
    </location>
</feature>
<reference evidence="2" key="1">
    <citation type="submission" date="2022-11" db="EMBL/GenBank/DDBJ databases">
        <title>Minimal conservation of predation-associated metabolite biosynthetic gene clusters underscores biosynthetic potential of Myxococcota including descriptions for ten novel species: Archangium lansinium sp. nov., Myxococcus landrumus sp. nov., Nannocystis bai.</title>
        <authorList>
            <person name="Ahearne A."/>
            <person name="Stevens C."/>
            <person name="Phillips K."/>
        </authorList>
    </citation>
    <scope>NUCLEOTIDE SEQUENCE</scope>
    <source>
        <strain evidence="2">Na p29</strain>
    </source>
</reference>
<dbReference type="RefSeq" id="WP_267771485.1">
    <property type="nucleotide sequence ID" value="NZ_JAPNKE010000002.1"/>
</dbReference>
<protein>
    <recommendedName>
        <fullName evidence="4">PDZ domain-containing protein</fullName>
    </recommendedName>
</protein>
<gene>
    <name evidence="2" type="ORF">OV079_25520</name>
</gene>
<name>A0A9X3ES12_9BACT</name>
<evidence type="ECO:0000256" key="1">
    <source>
        <dbReference type="SAM" id="MobiDB-lite"/>
    </source>
</evidence>
<dbReference type="Gene3D" id="2.30.42.10">
    <property type="match status" value="1"/>
</dbReference>
<keyword evidence="3" id="KW-1185">Reference proteome</keyword>
<dbReference type="EMBL" id="JAPNKE010000002">
    <property type="protein sequence ID" value="MCY1008855.1"/>
    <property type="molecule type" value="Genomic_DNA"/>
</dbReference>